<keyword evidence="2" id="KW-1185">Reference proteome</keyword>
<comment type="caution">
    <text evidence="1">The sequence shown here is derived from an EMBL/GenBank/DDBJ whole genome shotgun (WGS) entry which is preliminary data.</text>
</comment>
<dbReference type="Proteomes" id="UP000215914">
    <property type="component" value="Unassembled WGS sequence"/>
</dbReference>
<organism evidence="1 2">
    <name type="scientific">Helianthus annuus</name>
    <name type="common">Common sunflower</name>
    <dbReference type="NCBI Taxonomy" id="4232"/>
    <lineage>
        <taxon>Eukaryota</taxon>
        <taxon>Viridiplantae</taxon>
        <taxon>Streptophyta</taxon>
        <taxon>Embryophyta</taxon>
        <taxon>Tracheophyta</taxon>
        <taxon>Spermatophyta</taxon>
        <taxon>Magnoliopsida</taxon>
        <taxon>eudicotyledons</taxon>
        <taxon>Gunneridae</taxon>
        <taxon>Pentapetalae</taxon>
        <taxon>asterids</taxon>
        <taxon>campanulids</taxon>
        <taxon>Asterales</taxon>
        <taxon>Asteraceae</taxon>
        <taxon>Asteroideae</taxon>
        <taxon>Heliantheae alliance</taxon>
        <taxon>Heliantheae</taxon>
        <taxon>Helianthus</taxon>
    </lineage>
</organism>
<sequence length="75" mass="8461">MSVLKASKEPVVVGDSDTLAALLKIWSFDQSLLFGHLKGPLELQLNQHFQQELVLYNCSLYARHGNHRVCQAQQP</sequence>
<proteinExistence type="predicted"/>
<dbReference type="Gramene" id="mRNA:HanXRQr2_Chr06g0268141">
    <property type="protein sequence ID" value="CDS:HanXRQr2_Chr06g0268141.1"/>
    <property type="gene ID" value="HanXRQr2_Chr06g0268141"/>
</dbReference>
<reference evidence="1" key="1">
    <citation type="journal article" date="2017" name="Nature">
        <title>The sunflower genome provides insights into oil metabolism, flowering and Asterid evolution.</title>
        <authorList>
            <person name="Badouin H."/>
            <person name="Gouzy J."/>
            <person name="Grassa C.J."/>
            <person name="Murat F."/>
            <person name="Staton S.E."/>
            <person name="Cottret L."/>
            <person name="Lelandais-Briere C."/>
            <person name="Owens G.L."/>
            <person name="Carrere S."/>
            <person name="Mayjonade B."/>
            <person name="Legrand L."/>
            <person name="Gill N."/>
            <person name="Kane N.C."/>
            <person name="Bowers J.E."/>
            <person name="Hubner S."/>
            <person name="Bellec A."/>
            <person name="Berard A."/>
            <person name="Berges H."/>
            <person name="Blanchet N."/>
            <person name="Boniface M.C."/>
            <person name="Brunel D."/>
            <person name="Catrice O."/>
            <person name="Chaidir N."/>
            <person name="Claudel C."/>
            <person name="Donnadieu C."/>
            <person name="Faraut T."/>
            <person name="Fievet G."/>
            <person name="Helmstetter N."/>
            <person name="King M."/>
            <person name="Knapp S.J."/>
            <person name="Lai Z."/>
            <person name="Le Paslier M.C."/>
            <person name="Lippi Y."/>
            <person name="Lorenzon L."/>
            <person name="Mandel J.R."/>
            <person name="Marage G."/>
            <person name="Marchand G."/>
            <person name="Marquand E."/>
            <person name="Bret-Mestries E."/>
            <person name="Morien E."/>
            <person name="Nambeesan S."/>
            <person name="Nguyen T."/>
            <person name="Pegot-Espagnet P."/>
            <person name="Pouilly N."/>
            <person name="Raftis F."/>
            <person name="Sallet E."/>
            <person name="Schiex T."/>
            <person name="Thomas J."/>
            <person name="Vandecasteele C."/>
            <person name="Vares D."/>
            <person name="Vear F."/>
            <person name="Vautrin S."/>
            <person name="Crespi M."/>
            <person name="Mangin B."/>
            <person name="Burke J.M."/>
            <person name="Salse J."/>
            <person name="Munos S."/>
            <person name="Vincourt P."/>
            <person name="Rieseberg L.H."/>
            <person name="Langlade N.B."/>
        </authorList>
    </citation>
    <scope>NUCLEOTIDE SEQUENCE</scope>
    <source>
        <tissue evidence="1">Leaves</tissue>
    </source>
</reference>
<accession>A0A9K3NKW3</accession>
<evidence type="ECO:0000313" key="2">
    <source>
        <dbReference type="Proteomes" id="UP000215914"/>
    </source>
</evidence>
<dbReference type="AlphaFoldDB" id="A0A9K3NKW3"/>
<protein>
    <submittedName>
        <fullName evidence="1">Uncharacterized protein</fullName>
    </submittedName>
</protein>
<name>A0A9K3NKW3_HELAN</name>
<gene>
    <name evidence="1" type="ORF">HanXRQr2_Chr06g0268141</name>
</gene>
<evidence type="ECO:0000313" key="1">
    <source>
        <dbReference type="EMBL" id="KAF5803168.1"/>
    </source>
</evidence>
<reference evidence="1" key="2">
    <citation type="submission" date="2020-06" db="EMBL/GenBank/DDBJ databases">
        <title>Helianthus annuus Genome sequencing and assembly Release 2.</title>
        <authorList>
            <person name="Gouzy J."/>
            <person name="Langlade N."/>
            <person name="Munos S."/>
        </authorList>
    </citation>
    <scope>NUCLEOTIDE SEQUENCE</scope>
    <source>
        <tissue evidence="1">Leaves</tissue>
    </source>
</reference>
<dbReference type="EMBL" id="MNCJ02000321">
    <property type="protein sequence ID" value="KAF5803168.1"/>
    <property type="molecule type" value="Genomic_DNA"/>
</dbReference>